<dbReference type="Proteomes" id="UP000038009">
    <property type="component" value="Unassembled WGS sequence"/>
</dbReference>
<feature type="transmembrane region" description="Helical" evidence="6">
    <location>
        <begin position="143"/>
        <end position="163"/>
    </location>
</feature>
<comment type="caution">
    <text evidence="7">The sequence shown here is derived from an EMBL/GenBank/DDBJ whole genome shotgun (WGS) entry which is preliminary data.</text>
</comment>
<comment type="subcellular location">
    <subcellularLocation>
        <location evidence="1">Membrane</location>
        <topology evidence="1">Multi-pass membrane protein</topology>
    </subcellularLocation>
</comment>
<keyword evidence="4 6" id="KW-0472">Membrane</keyword>
<evidence type="ECO:0000256" key="4">
    <source>
        <dbReference type="ARBA" id="ARBA00023136"/>
    </source>
</evidence>
<feature type="region of interest" description="Disordered" evidence="5">
    <location>
        <begin position="328"/>
        <end position="374"/>
    </location>
</feature>
<dbReference type="GO" id="GO:0006890">
    <property type="term" value="P:retrograde vesicle-mediated transport, Golgi to endoplasmic reticulum"/>
    <property type="evidence" value="ECO:0007669"/>
    <property type="project" value="InterPro"/>
</dbReference>
<evidence type="ECO:0000313" key="8">
    <source>
        <dbReference type="Proteomes" id="UP000038009"/>
    </source>
</evidence>
<dbReference type="PANTHER" id="PTHR13377">
    <property type="entry name" value="PLACENTAL PROTEIN 6"/>
    <property type="match status" value="1"/>
</dbReference>
<dbReference type="AlphaFoldDB" id="A0A0N1PEF2"/>
<accession>A0A0N1PEF2</accession>
<gene>
    <name evidence="7" type="ORF">ABL78_2424</name>
</gene>
<dbReference type="OrthoDB" id="265298at2759"/>
<keyword evidence="3 6" id="KW-1133">Transmembrane helix</keyword>
<reference evidence="7 8" key="1">
    <citation type="journal article" date="2015" name="PLoS Pathog.">
        <title>Leptomonas seymouri: Adaptations to the Dixenous Life Cycle Analyzed by Genome Sequencing, Transcriptome Profiling and Co-infection with Leishmania donovani.</title>
        <authorList>
            <person name="Kraeva N."/>
            <person name="Butenko A."/>
            <person name="Hlavacova J."/>
            <person name="Kostygov A."/>
            <person name="Myskova J."/>
            <person name="Grybchuk D."/>
            <person name="Lestinova T."/>
            <person name="Votypka J."/>
            <person name="Volf P."/>
            <person name="Opperdoes F."/>
            <person name="Flegontov P."/>
            <person name="Lukes J."/>
            <person name="Yurchenko V."/>
        </authorList>
    </citation>
    <scope>NUCLEOTIDE SEQUENCE [LARGE SCALE GENOMIC DNA]</scope>
    <source>
        <strain evidence="7 8">ATCC 30220</strain>
    </source>
</reference>
<feature type="transmembrane region" description="Helical" evidence="6">
    <location>
        <begin position="94"/>
        <end position="123"/>
    </location>
</feature>
<protein>
    <submittedName>
        <fullName evidence="7">Uncharacterized protein</fullName>
    </submittedName>
</protein>
<evidence type="ECO:0000256" key="5">
    <source>
        <dbReference type="SAM" id="MobiDB-lite"/>
    </source>
</evidence>
<dbReference type="InterPro" id="IPR013861">
    <property type="entry name" value="TMEM115/Pdh1/Rbl19"/>
</dbReference>
<sequence length="374" mass="40258">MPSLPFAVHLRTARRFPVSTAFVFTTLVLNLLLLHALSINTFALRSSLSGLCPWSLVTYVFTIPHLKLACSLLQIALFTGWGAAVEGALGSTDYALCILFTVMVTAVSVTVVDTIVLSPAGMLIRYMSQRNVADPADKVFLGYYVYSGVWPVAQAIVLALCRIRGVTTPVGPFWRHRRLTLQEIPLAIIVCAMVLDLLGWLFFSSPARAVYRSGDRTMIDPHGWNCVPAFISLFVAWLFERHVSGTSNTAFTLGAFFYPIGARAAVRWAGEAAMPMPVFASAAATATSPTTHTTADAAVVTLLPGTTAEEAERYRLIAREALSRRLQEQRHSLPATPADGAAAAAAAGNVEGTVRVRTAPTVDGDADESDNKTV</sequence>
<evidence type="ECO:0000256" key="3">
    <source>
        <dbReference type="ARBA" id="ARBA00022989"/>
    </source>
</evidence>
<evidence type="ECO:0000313" key="7">
    <source>
        <dbReference type="EMBL" id="KPI88462.1"/>
    </source>
</evidence>
<evidence type="ECO:0000256" key="2">
    <source>
        <dbReference type="ARBA" id="ARBA00022692"/>
    </source>
</evidence>
<dbReference type="GO" id="GO:0016020">
    <property type="term" value="C:membrane"/>
    <property type="evidence" value="ECO:0007669"/>
    <property type="project" value="UniProtKB-SubCell"/>
</dbReference>
<feature type="compositionally biased region" description="Low complexity" evidence="5">
    <location>
        <begin position="334"/>
        <end position="348"/>
    </location>
</feature>
<feature type="transmembrane region" description="Helical" evidence="6">
    <location>
        <begin position="21"/>
        <end position="44"/>
    </location>
</feature>
<dbReference type="OMA" id="PWRFITY"/>
<feature type="transmembrane region" description="Helical" evidence="6">
    <location>
        <begin position="56"/>
        <end position="82"/>
    </location>
</feature>
<dbReference type="VEuPathDB" id="TriTrypDB:Lsey_0049_0090"/>
<evidence type="ECO:0000256" key="1">
    <source>
        <dbReference type="ARBA" id="ARBA00004141"/>
    </source>
</evidence>
<keyword evidence="8" id="KW-1185">Reference proteome</keyword>
<dbReference type="GO" id="GO:0005794">
    <property type="term" value="C:Golgi apparatus"/>
    <property type="evidence" value="ECO:0007669"/>
    <property type="project" value="TreeGrafter"/>
</dbReference>
<feature type="transmembrane region" description="Helical" evidence="6">
    <location>
        <begin position="222"/>
        <end position="239"/>
    </location>
</feature>
<name>A0A0N1PEF2_LEPSE</name>
<organism evidence="7 8">
    <name type="scientific">Leptomonas seymouri</name>
    <dbReference type="NCBI Taxonomy" id="5684"/>
    <lineage>
        <taxon>Eukaryota</taxon>
        <taxon>Discoba</taxon>
        <taxon>Euglenozoa</taxon>
        <taxon>Kinetoplastea</taxon>
        <taxon>Metakinetoplastina</taxon>
        <taxon>Trypanosomatida</taxon>
        <taxon>Trypanosomatidae</taxon>
        <taxon>Leishmaniinae</taxon>
        <taxon>Leptomonas</taxon>
    </lineage>
</organism>
<feature type="transmembrane region" description="Helical" evidence="6">
    <location>
        <begin position="184"/>
        <end position="202"/>
    </location>
</feature>
<evidence type="ECO:0000256" key="6">
    <source>
        <dbReference type="SAM" id="Phobius"/>
    </source>
</evidence>
<proteinExistence type="predicted"/>
<dbReference type="PANTHER" id="PTHR13377:SF3">
    <property type="entry name" value="TRANSMEMBRANE PROTEIN 115"/>
    <property type="match status" value="1"/>
</dbReference>
<keyword evidence="2 6" id="KW-0812">Transmembrane</keyword>
<dbReference type="EMBL" id="LJSK01000049">
    <property type="protein sequence ID" value="KPI88462.1"/>
    <property type="molecule type" value="Genomic_DNA"/>
</dbReference>